<keyword evidence="2" id="KW-0004">4Fe-4S</keyword>
<comment type="caution">
    <text evidence="9">The sequence shown here is derived from an EMBL/GenBank/DDBJ whole genome shotgun (WGS) entry which is preliminary data.</text>
</comment>
<evidence type="ECO:0000256" key="3">
    <source>
        <dbReference type="ARBA" id="ARBA00022691"/>
    </source>
</evidence>
<dbReference type="SFLD" id="SFLDG01384">
    <property type="entry name" value="thioether_bond_formation_requi"/>
    <property type="match status" value="1"/>
</dbReference>
<evidence type="ECO:0000256" key="6">
    <source>
        <dbReference type="ARBA" id="ARBA00023014"/>
    </source>
</evidence>
<dbReference type="SFLD" id="SFLDG01067">
    <property type="entry name" value="SPASM/twitch_domain_containing"/>
    <property type="match status" value="1"/>
</dbReference>
<dbReference type="InterPro" id="IPR023867">
    <property type="entry name" value="Sulphatase_maturase_rSAM"/>
</dbReference>
<dbReference type="SFLD" id="SFLDS00029">
    <property type="entry name" value="Radical_SAM"/>
    <property type="match status" value="1"/>
</dbReference>
<gene>
    <name evidence="9" type="ORF">H8E19_08055</name>
</gene>
<dbReference type="PANTHER" id="PTHR43787">
    <property type="entry name" value="FEMO COFACTOR BIOSYNTHESIS PROTEIN NIFB-RELATED"/>
    <property type="match status" value="1"/>
</dbReference>
<dbReference type="GO" id="GO:0051539">
    <property type="term" value="F:4 iron, 4 sulfur cluster binding"/>
    <property type="evidence" value="ECO:0007669"/>
    <property type="project" value="UniProtKB-KW"/>
</dbReference>
<dbReference type="Pfam" id="PF04055">
    <property type="entry name" value="Radical_SAM"/>
    <property type="match status" value="1"/>
</dbReference>
<evidence type="ECO:0000256" key="1">
    <source>
        <dbReference type="ARBA" id="ARBA00001966"/>
    </source>
</evidence>
<dbReference type="SUPFAM" id="SSF102114">
    <property type="entry name" value="Radical SAM enzymes"/>
    <property type="match status" value="1"/>
</dbReference>
<evidence type="ECO:0000256" key="2">
    <source>
        <dbReference type="ARBA" id="ARBA00022485"/>
    </source>
</evidence>
<feature type="domain" description="Radical SAM core" evidence="8">
    <location>
        <begin position="100"/>
        <end position="257"/>
    </location>
</feature>
<accession>A0A8J6N054</accession>
<proteinExistence type="predicted"/>
<dbReference type="InterPro" id="IPR023885">
    <property type="entry name" value="4Fe4S-binding_SPASM_dom"/>
</dbReference>
<evidence type="ECO:0000313" key="9">
    <source>
        <dbReference type="EMBL" id="MBC8177346.1"/>
    </source>
</evidence>
<feature type="compositionally biased region" description="Basic and acidic residues" evidence="7">
    <location>
        <begin position="462"/>
        <end position="472"/>
    </location>
</feature>
<evidence type="ECO:0000259" key="8">
    <source>
        <dbReference type="Pfam" id="PF04055"/>
    </source>
</evidence>
<organism evidence="9 10">
    <name type="scientific">Candidatus Desulfacyla euxinica</name>
    <dbReference type="NCBI Taxonomy" id="2841693"/>
    <lineage>
        <taxon>Bacteria</taxon>
        <taxon>Deltaproteobacteria</taxon>
        <taxon>Candidatus Desulfacyla</taxon>
    </lineage>
</organism>
<dbReference type="GO" id="GO:0046872">
    <property type="term" value="F:metal ion binding"/>
    <property type="evidence" value="ECO:0007669"/>
    <property type="project" value="UniProtKB-KW"/>
</dbReference>
<dbReference type="Proteomes" id="UP000650524">
    <property type="component" value="Unassembled WGS sequence"/>
</dbReference>
<keyword evidence="4" id="KW-0479">Metal-binding</keyword>
<dbReference type="AlphaFoldDB" id="A0A8J6N054"/>
<feature type="region of interest" description="Disordered" evidence="7">
    <location>
        <begin position="462"/>
        <end position="484"/>
    </location>
</feature>
<name>A0A8J6N054_9DELT</name>
<dbReference type="InterPro" id="IPR007197">
    <property type="entry name" value="rSAM"/>
</dbReference>
<keyword evidence="6" id="KW-0411">Iron-sulfur</keyword>
<evidence type="ECO:0000256" key="7">
    <source>
        <dbReference type="SAM" id="MobiDB-lite"/>
    </source>
</evidence>
<keyword evidence="3" id="KW-0949">S-adenosyl-L-methionine</keyword>
<dbReference type="SFLD" id="SFLDG01386">
    <property type="entry name" value="main_SPASM_domain-containing"/>
    <property type="match status" value="1"/>
</dbReference>
<dbReference type="InterPro" id="IPR058240">
    <property type="entry name" value="rSAM_sf"/>
</dbReference>
<evidence type="ECO:0000256" key="4">
    <source>
        <dbReference type="ARBA" id="ARBA00022723"/>
    </source>
</evidence>
<keyword evidence="5" id="KW-0408">Iron</keyword>
<reference evidence="9 10" key="1">
    <citation type="submission" date="2020-08" db="EMBL/GenBank/DDBJ databases">
        <title>Bridging the membrane lipid divide: bacteria of the FCB group superphylum have the potential to synthesize archaeal ether lipids.</title>
        <authorList>
            <person name="Villanueva L."/>
            <person name="Von Meijenfeldt F.A.B."/>
            <person name="Westbye A.B."/>
            <person name="Yadav S."/>
            <person name="Hopmans E.C."/>
            <person name="Dutilh B.E."/>
            <person name="Sinninghe Damste J.S."/>
        </authorList>
    </citation>
    <scope>NUCLEOTIDE SEQUENCE [LARGE SCALE GENOMIC DNA]</scope>
    <source>
        <strain evidence="9">NIOZ-UU27</strain>
    </source>
</reference>
<sequence>MKPWSRYNTLFCSERYGWFLYNALSGVMFELDHHHYRIAQSLCDGEPIFPPYHDGEFMETLEENGFLAQREAEKVKLMTLRYQRNAACFSTGYVGLTICPTLACNFGCLYCFEQTQNDATVMSDETMEALIGFIRKHQDTKHLYVIWYGGEPLLAFHIMENLTAGFLKLYPNYDNAILITNGYLLDERKIDRLKDLKISSVQITLDGSEKTHNQRRILKNGSPTYERILRNIDLLMASSWKGKCSVRVNVDRRNRQEYSAIHKELLERYRGKNLKVYAGYVKTFLDHSYDRQCGLCLSEWTELMVDGYKDEGIVPRGGFFPESGAQNICIATSHYGYVIGPRGEMYKCWEDVGKAHMVIGSVHEDTAVTNPEHVARYTIGTDPYQDAECLECNVFPICGGGCVNKRLRSQQLGEEGLEYCSPFKESLRKYLETYLEAWQTKQICNAVLGTGKARSMEKGYRMVQPEKSRAEQAENPLRNLVEQE</sequence>
<comment type="cofactor">
    <cofactor evidence="1">
        <name>[4Fe-4S] cluster</name>
        <dbReference type="ChEBI" id="CHEBI:49883"/>
    </cofactor>
</comment>
<protein>
    <submittedName>
        <fullName evidence="9">Radical SAM protein</fullName>
    </submittedName>
</protein>
<evidence type="ECO:0000256" key="5">
    <source>
        <dbReference type="ARBA" id="ARBA00023004"/>
    </source>
</evidence>
<evidence type="ECO:0000313" key="10">
    <source>
        <dbReference type="Proteomes" id="UP000650524"/>
    </source>
</evidence>
<dbReference type="UniPathway" id="UPA00782"/>
<dbReference type="CDD" id="cd01335">
    <property type="entry name" value="Radical_SAM"/>
    <property type="match status" value="1"/>
</dbReference>
<dbReference type="PANTHER" id="PTHR43787:SF3">
    <property type="entry name" value="ARYLSULFATASE REGULATORY PROTEIN"/>
    <property type="match status" value="1"/>
</dbReference>
<dbReference type="EMBL" id="JACNJD010000203">
    <property type="protein sequence ID" value="MBC8177346.1"/>
    <property type="molecule type" value="Genomic_DNA"/>
</dbReference>
<dbReference type="InterPro" id="IPR013785">
    <property type="entry name" value="Aldolase_TIM"/>
</dbReference>
<dbReference type="Gene3D" id="3.20.20.70">
    <property type="entry name" value="Aldolase class I"/>
    <property type="match status" value="1"/>
</dbReference>
<dbReference type="GO" id="GO:0016491">
    <property type="term" value="F:oxidoreductase activity"/>
    <property type="evidence" value="ECO:0007669"/>
    <property type="project" value="InterPro"/>
</dbReference>
<dbReference type="NCBIfam" id="TIGR04085">
    <property type="entry name" value="rSAM_more_4Fe4S"/>
    <property type="match status" value="1"/>
</dbReference>